<dbReference type="Pfam" id="PF21012">
    <property type="entry name" value="DUF6850"/>
    <property type="match status" value="1"/>
</dbReference>
<dbReference type="InterPro" id="IPR049236">
    <property type="entry name" value="DUF6850"/>
</dbReference>
<evidence type="ECO:0000256" key="1">
    <source>
        <dbReference type="SAM" id="SignalP"/>
    </source>
</evidence>
<evidence type="ECO:0000313" key="4">
    <source>
        <dbReference type="Proteomes" id="UP000236735"/>
    </source>
</evidence>
<organism evidence="3 4">
    <name type="scientific">Xylanibacter ruminicola</name>
    <name type="common">Prevotella ruminicola</name>
    <dbReference type="NCBI Taxonomy" id="839"/>
    <lineage>
        <taxon>Bacteria</taxon>
        <taxon>Pseudomonadati</taxon>
        <taxon>Bacteroidota</taxon>
        <taxon>Bacteroidia</taxon>
        <taxon>Bacteroidales</taxon>
        <taxon>Prevotellaceae</taxon>
        <taxon>Xylanibacter</taxon>
    </lineage>
</organism>
<gene>
    <name evidence="3" type="ORF">SAMN05216354_2475</name>
</gene>
<keyword evidence="1" id="KW-0732">Signal</keyword>
<proteinExistence type="predicted"/>
<dbReference type="PROSITE" id="PS51257">
    <property type="entry name" value="PROKAR_LIPOPROTEIN"/>
    <property type="match status" value="1"/>
</dbReference>
<accession>A0A1H5WSY4</accession>
<feature type="signal peptide" evidence="1">
    <location>
        <begin position="1"/>
        <end position="22"/>
    </location>
</feature>
<evidence type="ECO:0000259" key="2">
    <source>
        <dbReference type="Pfam" id="PF21012"/>
    </source>
</evidence>
<dbReference type="RefSeq" id="WP_103916111.1">
    <property type="nucleotide sequence ID" value="NZ_FNUV01000007.1"/>
</dbReference>
<dbReference type="Proteomes" id="UP000236735">
    <property type="component" value="Unassembled WGS sequence"/>
</dbReference>
<feature type="domain" description="DUF6850" evidence="2">
    <location>
        <begin position="79"/>
        <end position="509"/>
    </location>
</feature>
<protein>
    <recommendedName>
        <fullName evidence="2">DUF6850 domain-containing protein</fullName>
    </recommendedName>
</protein>
<feature type="chain" id="PRO_5009288668" description="DUF6850 domain-containing protein" evidence="1">
    <location>
        <begin position="23"/>
        <end position="555"/>
    </location>
</feature>
<sequence length="555" mass="64002">MIRKLRIYISLVAITCGCQASAQLLLDRVTHPLSPQEDRSLTDNVDISLSSSCALYANPVFTEWRNSNDTMLRRRTAIVYAGLASGDGKGDFIPYEGDGSSDYRVGAYGEYTTPRSGTLSGSIQYAQGEHRNIGWSAMRLPELYFPYISTDSCGGDFKFDSYYAEGNYALKVQQWVLGVKGSFYGEQAYRLSDPRALNNTTWLRFNMGAARDVNGHLLMLDWGYGRNKQHMQLRYWRPGQQDRFFVCYGFGLYDTRQSGVSFGKSRMYYVDEYNARLQYLSPQRKKLRFHASLAYAYQHMETEESDIYNLYESCSHHLTPMLSLAYDPKNSWRFELMVQVDLMLRKGYENIIEEYLIDNANNIYDFRTIDTRQNYSRNTGRMEVALRTAKNMGRFELSLQGGIATDRYDEKYKIGDYRINVRRLTSHIKAGVNWQGSRNALAFNLVYARQRIGSHDYHVQMQNQKITHLDFQHAFAPYAYRTANLHKFIADVTWQHQLKSVIVGIKGKAYLANGHRLENACYTDVIGFPSTAPMISAYPDKHNEQWGSTSFFVMF</sequence>
<reference evidence="3 4" key="1">
    <citation type="submission" date="2016-10" db="EMBL/GenBank/DDBJ databases">
        <authorList>
            <person name="de Groot N.N."/>
        </authorList>
    </citation>
    <scope>NUCLEOTIDE SEQUENCE [LARGE SCALE GENOMIC DNA]</scope>
    <source>
        <strain evidence="3 4">AR32</strain>
    </source>
</reference>
<name>A0A1H5WSY4_XYLRU</name>
<dbReference type="EMBL" id="FNUV01000007">
    <property type="protein sequence ID" value="SEG02511.1"/>
    <property type="molecule type" value="Genomic_DNA"/>
</dbReference>
<evidence type="ECO:0000313" key="3">
    <source>
        <dbReference type="EMBL" id="SEG02511.1"/>
    </source>
</evidence>
<dbReference type="AlphaFoldDB" id="A0A1H5WSY4"/>